<dbReference type="AlphaFoldDB" id="M2LGT0"/>
<feature type="binding site" evidence="7">
    <location>
        <position position="288"/>
    </location>
    <ligand>
        <name>FMN</name>
        <dbReference type="ChEBI" id="CHEBI:58210"/>
    </ligand>
</feature>
<evidence type="ECO:0000256" key="7">
    <source>
        <dbReference type="PIRSR" id="PIRSR000138-2"/>
    </source>
</evidence>
<dbReference type="RefSeq" id="XP_007679218.1">
    <property type="nucleotide sequence ID" value="XM_007681028.1"/>
</dbReference>
<dbReference type="PIRSF" id="PIRSF000138">
    <property type="entry name" value="Al-hdrx_acd_dh"/>
    <property type="match status" value="1"/>
</dbReference>
<feature type="binding site" evidence="7">
    <location>
        <position position="208"/>
    </location>
    <ligand>
        <name>glyoxylate</name>
        <dbReference type="ChEBI" id="CHEBI:36655"/>
    </ligand>
</feature>
<dbReference type="InterPro" id="IPR037396">
    <property type="entry name" value="FMN_HAD"/>
</dbReference>
<dbReference type="STRING" id="717646.M2LGT0"/>
<comment type="cofactor">
    <cofactor evidence="1">
        <name>FMN</name>
        <dbReference type="ChEBI" id="CHEBI:58210"/>
    </cofactor>
</comment>
<feature type="binding site" evidence="7">
    <location>
        <begin position="343"/>
        <end position="347"/>
    </location>
    <ligand>
        <name>FMN</name>
        <dbReference type="ChEBI" id="CHEBI:58210"/>
    </ligand>
</feature>
<evidence type="ECO:0000256" key="3">
    <source>
        <dbReference type="ARBA" id="ARBA00022643"/>
    </source>
</evidence>
<dbReference type="SUPFAM" id="SSF51395">
    <property type="entry name" value="FMN-linked oxidoreductases"/>
    <property type="match status" value="1"/>
</dbReference>
<name>M2LGT0_BAUPA</name>
<dbReference type="GeneID" id="19113126"/>
<evidence type="ECO:0000256" key="1">
    <source>
        <dbReference type="ARBA" id="ARBA00001917"/>
    </source>
</evidence>
<evidence type="ECO:0000256" key="5">
    <source>
        <dbReference type="ARBA" id="ARBA00024042"/>
    </source>
</evidence>
<keyword evidence="4" id="KW-0560">Oxidoreductase</keyword>
<feature type="binding site" evidence="7">
    <location>
        <position position="312"/>
    </location>
    <ligand>
        <name>glyoxylate</name>
        <dbReference type="ChEBI" id="CHEBI:36655"/>
    </ligand>
</feature>
<accession>M2LGT0</accession>
<keyword evidence="11" id="KW-1185">Reference proteome</keyword>
<dbReference type="InterPro" id="IPR037350">
    <property type="entry name" value="LMO_FMN"/>
</dbReference>
<dbReference type="InterPro" id="IPR008259">
    <property type="entry name" value="FMN_hydac_DH_AS"/>
</dbReference>
<feature type="binding site" evidence="7">
    <location>
        <position position="169"/>
    </location>
    <ligand>
        <name>FMN</name>
        <dbReference type="ChEBI" id="CHEBI:58210"/>
    </ligand>
</feature>
<feature type="binding site" evidence="7">
    <location>
        <position position="199"/>
    </location>
    <ligand>
        <name>FMN</name>
        <dbReference type="ChEBI" id="CHEBI:58210"/>
    </ligand>
</feature>
<evidence type="ECO:0000256" key="4">
    <source>
        <dbReference type="ARBA" id="ARBA00023002"/>
    </source>
</evidence>
<dbReference type="GO" id="GO:0010181">
    <property type="term" value="F:FMN binding"/>
    <property type="evidence" value="ECO:0007669"/>
    <property type="project" value="InterPro"/>
</dbReference>
<protein>
    <recommendedName>
        <fullName evidence="9">FMN hydroxy acid dehydrogenase domain-containing protein</fullName>
    </recommendedName>
</protein>
<keyword evidence="2 7" id="KW-0285">Flavoprotein</keyword>
<dbReference type="KEGG" id="bcom:BAUCODRAFT_37000"/>
<dbReference type="InterPro" id="IPR012133">
    <property type="entry name" value="Alpha-hydoxy_acid_DH_FMN"/>
</dbReference>
<organism evidence="10 11">
    <name type="scientific">Baudoinia panamericana (strain UAMH 10762)</name>
    <name type="common">Angels' share fungus</name>
    <name type="synonym">Baudoinia compniacensis (strain UAMH 10762)</name>
    <dbReference type="NCBI Taxonomy" id="717646"/>
    <lineage>
        <taxon>Eukaryota</taxon>
        <taxon>Fungi</taxon>
        <taxon>Dikarya</taxon>
        <taxon>Ascomycota</taxon>
        <taxon>Pezizomycotina</taxon>
        <taxon>Dothideomycetes</taxon>
        <taxon>Dothideomycetidae</taxon>
        <taxon>Mycosphaerellales</taxon>
        <taxon>Teratosphaeriaceae</taxon>
        <taxon>Baudoinia</taxon>
    </lineage>
</organism>
<gene>
    <name evidence="10" type="ORF">BAUCODRAFT_37000</name>
</gene>
<evidence type="ECO:0000259" key="9">
    <source>
        <dbReference type="PROSITE" id="PS51349"/>
    </source>
</evidence>
<dbReference type="Proteomes" id="UP000011761">
    <property type="component" value="Unassembled WGS sequence"/>
</dbReference>
<dbReference type="InterPro" id="IPR000262">
    <property type="entry name" value="FMN-dep_DH"/>
</dbReference>
<evidence type="ECO:0000256" key="8">
    <source>
        <dbReference type="SAM" id="MobiDB-lite"/>
    </source>
</evidence>
<evidence type="ECO:0000313" key="11">
    <source>
        <dbReference type="Proteomes" id="UP000011761"/>
    </source>
</evidence>
<dbReference type="OMA" id="WFQLYWL"/>
<evidence type="ECO:0000256" key="6">
    <source>
        <dbReference type="PIRSR" id="PIRSR000138-1"/>
    </source>
</evidence>
<comment type="similarity">
    <text evidence="5">Belongs to the FMN-dependent alpha-hydroxy acid dehydrogenase family.</text>
</comment>
<dbReference type="EMBL" id="KB445560">
    <property type="protein sequence ID" value="EMC93312.1"/>
    <property type="molecule type" value="Genomic_DNA"/>
</dbReference>
<sequence>MAQQSAHQVVHRPKAEHHDAANPVEYENSIYQRGLHYEKPSLTFRTTEWQPQAEAVMSAQSTGYVSGNAGTGETYRKNLAAFQKWSIVPSRLVPTPSLPDLSVTVLDEKLQFPIAVAPVGVQRIFNPDGEAASAAAAERENVPFIMSTASSTSIEDVAKANGDGVRWFQLYWPSREHDDLTISMLERAKKAGFTALFVTLDTYILGWRPSDMDNGYNPFLRSDPIGVAIGFSDPVFRSQFKQRHDIEVEDNMGLAAAEWTKTIFPGLNKSWEDVAFLKQHWDGPIVLKGIQNVTDARKAVEVGVQGIVVSNHGGRQVDGGVGSLSMLPRIVEAVGKDIDVLFDSGIRCGADIAKAMALGAKCCLIGRPYVYGLALRGGEGVSHVLKALLGDLELTLHLAGIPSTSPEHLTREKLVREDEL</sequence>
<dbReference type="FunFam" id="3.20.20.70:FF:000132">
    <property type="entry name" value="FMN dependent dehydrogenase"/>
    <property type="match status" value="1"/>
</dbReference>
<dbReference type="Gene3D" id="3.20.20.70">
    <property type="entry name" value="Aldolase class I"/>
    <property type="match status" value="1"/>
</dbReference>
<dbReference type="CDD" id="cd03332">
    <property type="entry name" value="LMO_FMN"/>
    <property type="match status" value="1"/>
</dbReference>
<dbReference type="PANTHER" id="PTHR10578">
    <property type="entry name" value="S -2-HYDROXY-ACID OXIDASE-RELATED"/>
    <property type="match status" value="1"/>
</dbReference>
<feature type="binding site" evidence="7">
    <location>
        <position position="310"/>
    </location>
    <ligand>
        <name>FMN</name>
        <dbReference type="ChEBI" id="CHEBI:58210"/>
    </ligand>
</feature>
<evidence type="ECO:0000256" key="2">
    <source>
        <dbReference type="ARBA" id="ARBA00022630"/>
    </source>
</evidence>
<dbReference type="PROSITE" id="PS00557">
    <property type="entry name" value="FMN_HYDROXY_ACID_DH_1"/>
    <property type="match status" value="1"/>
</dbReference>
<dbReference type="Pfam" id="PF01070">
    <property type="entry name" value="FMN_dh"/>
    <property type="match status" value="1"/>
</dbReference>
<feature type="domain" description="FMN hydroxy acid dehydrogenase" evidence="9">
    <location>
        <begin position="38"/>
        <end position="417"/>
    </location>
</feature>
<keyword evidence="3 7" id="KW-0288">FMN</keyword>
<feature type="binding site" evidence="7">
    <location>
        <begin position="118"/>
        <end position="120"/>
    </location>
    <ligand>
        <name>FMN</name>
        <dbReference type="ChEBI" id="CHEBI:58210"/>
    </ligand>
</feature>
<feature type="binding site" evidence="7">
    <location>
        <position position="171"/>
    </location>
    <ligand>
        <name>glyoxylate</name>
        <dbReference type="ChEBI" id="CHEBI:36655"/>
    </ligand>
</feature>
<dbReference type="OrthoDB" id="25826at2759"/>
<dbReference type="GO" id="GO:0016491">
    <property type="term" value="F:oxidoreductase activity"/>
    <property type="evidence" value="ECO:0007669"/>
    <property type="project" value="UniProtKB-KW"/>
</dbReference>
<feature type="active site" description="Proton acceptor" evidence="6">
    <location>
        <position position="312"/>
    </location>
</feature>
<proteinExistence type="inferred from homology"/>
<reference evidence="10 11" key="1">
    <citation type="journal article" date="2012" name="PLoS Pathog.">
        <title>Diverse lifestyles and strategies of plant pathogenesis encoded in the genomes of eighteen Dothideomycetes fungi.</title>
        <authorList>
            <person name="Ohm R.A."/>
            <person name="Feau N."/>
            <person name="Henrissat B."/>
            <person name="Schoch C.L."/>
            <person name="Horwitz B.A."/>
            <person name="Barry K.W."/>
            <person name="Condon B.J."/>
            <person name="Copeland A.C."/>
            <person name="Dhillon B."/>
            <person name="Glaser F."/>
            <person name="Hesse C.N."/>
            <person name="Kosti I."/>
            <person name="LaButti K."/>
            <person name="Lindquist E.A."/>
            <person name="Lucas S."/>
            <person name="Salamov A.A."/>
            <person name="Bradshaw R.E."/>
            <person name="Ciuffetti L."/>
            <person name="Hamelin R.C."/>
            <person name="Kema G.H.J."/>
            <person name="Lawrence C."/>
            <person name="Scott J.A."/>
            <person name="Spatafora J.W."/>
            <person name="Turgeon B.G."/>
            <person name="de Wit P.J.G.M."/>
            <person name="Zhong S."/>
            <person name="Goodwin S.B."/>
            <person name="Grigoriev I.V."/>
        </authorList>
    </citation>
    <scope>NUCLEOTIDE SEQUENCE [LARGE SCALE GENOMIC DNA]</scope>
    <source>
        <strain evidence="10 11">UAMH 10762</strain>
    </source>
</reference>
<dbReference type="PROSITE" id="PS51349">
    <property type="entry name" value="FMN_HYDROXY_ACID_DH_2"/>
    <property type="match status" value="1"/>
</dbReference>
<dbReference type="InterPro" id="IPR013785">
    <property type="entry name" value="Aldolase_TIM"/>
</dbReference>
<feature type="binding site" evidence="7">
    <location>
        <position position="315"/>
    </location>
    <ligand>
        <name>glyoxylate</name>
        <dbReference type="ChEBI" id="CHEBI:36655"/>
    </ligand>
</feature>
<feature type="binding site" evidence="7">
    <location>
        <begin position="366"/>
        <end position="367"/>
    </location>
    <ligand>
        <name>FMN</name>
        <dbReference type="ChEBI" id="CHEBI:58210"/>
    </ligand>
</feature>
<feature type="binding site" evidence="7">
    <location>
        <position position="147"/>
    </location>
    <ligand>
        <name>FMN</name>
        <dbReference type="ChEBI" id="CHEBI:58210"/>
    </ligand>
</feature>
<dbReference type="HOGENOM" id="CLU_020639_0_1_1"/>
<feature type="binding site" evidence="7">
    <location>
        <position position="64"/>
    </location>
    <ligand>
        <name>glyoxylate</name>
        <dbReference type="ChEBI" id="CHEBI:36655"/>
    </ligand>
</feature>
<feature type="region of interest" description="Disordered" evidence="8">
    <location>
        <begin position="1"/>
        <end position="24"/>
    </location>
</feature>
<dbReference type="eggNOG" id="KOG0538">
    <property type="taxonomic scope" value="Eukaryota"/>
</dbReference>
<evidence type="ECO:0000313" key="10">
    <source>
        <dbReference type="EMBL" id="EMC93312.1"/>
    </source>
</evidence>
<dbReference type="PANTHER" id="PTHR10578:SF143">
    <property type="entry name" value="FMN-DEPENDENT ALPHA-HYDROXY ACID DEHYDROGENASE PB1A11.03"/>
    <property type="match status" value="1"/>
</dbReference>